<dbReference type="GO" id="GO:0003993">
    <property type="term" value="F:acid phosphatase activity"/>
    <property type="evidence" value="ECO:0007669"/>
    <property type="project" value="UniProtKB-UniRule"/>
</dbReference>
<feature type="binding site" evidence="6">
    <location>
        <position position="288"/>
    </location>
    <ligand>
        <name>Fe cation</name>
        <dbReference type="ChEBI" id="CHEBI:24875"/>
        <label>2</label>
    </ligand>
</feature>
<keyword evidence="5 6" id="KW-0408">Iron</keyword>
<feature type="domain" description="Calcineurin-like phosphoesterase" evidence="8">
    <location>
        <begin position="70"/>
        <end position="291"/>
    </location>
</feature>
<keyword evidence="7" id="KW-0812">Transmembrane</keyword>
<comment type="catalytic activity">
    <reaction evidence="1 5">
        <text>a phosphate monoester + H2O = an alcohol + phosphate</text>
        <dbReference type="Rhea" id="RHEA:15017"/>
        <dbReference type="ChEBI" id="CHEBI:15377"/>
        <dbReference type="ChEBI" id="CHEBI:30879"/>
        <dbReference type="ChEBI" id="CHEBI:43474"/>
        <dbReference type="ChEBI" id="CHEBI:67140"/>
        <dbReference type="EC" id="3.1.3.2"/>
    </reaction>
</comment>
<dbReference type="InterPro" id="IPR024927">
    <property type="entry name" value="Acid_PPase"/>
</dbReference>
<comment type="cofactor">
    <cofactor evidence="6">
        <name>Fe cation</name>
        <dbReference type="ChEBI" id="CHEBI:24875"/>
    </cofactor>
    <text evidence="6">Binds 2 iron ions per subunit.</text>
</comment>
<feature type="binding site" evidence="6">
    <location>
        <position position="112"/>
    </location>
    <ligand>
        <name>Fe cation</name>
        <dbReference type="ChEBI" id="CHEBI:24875"/>
        <label>1</label>
    </ligand>
</feature>
<feature type="binding site" evidence="6">
    <location>
        <position position="76"/>
    </location>
    <ligand>
        <name>Fe cation</name>
        <dbReference type="ChEBI" id="CHEBI:24875"/>
        <label>1</label>
    </ligand>
</feature>
<evidence type="ECO:0000256" key="6">
    <source>
        <dbReference type="PIRSR" id="PIRSR000898-1"/>
    </source>
</evidence>
<feature type="binding site" evidence="6">
    <location>
        <position position="253"/>
    </location>
    <ligand>
        <name>Fe cation</name>
        <dbReference type="ChEBI" id="CHEBI:24875"/>
        <label>2</label>
    </ligand>
</feature>
<dbReference type="EMBL" id="CM035441">
    <property type="protein sequence ID" value="KAH7280539.1"/>
    <property type="molecule type" value="Genomic_DNA"/>
</dbReference>
<dbReference type="OMA" id="NVEMYIN"/>
<dbReference type="Pfam" id="PF00149">
    <property type="entry name" value="Metallophos"/>
    <property type="match status" value="1"/>
</dbReference>
<reference evidence="9" key="1">
    <citation type="submission" date="2021-08" db="EMBL/GenBank/DDBJ databases">
        <title>WGS assembly of Ceratopteris richardii.</title>
        <authorList>
            <person name="Marchant D.B."/>
            <person name="Chen G."/>
            <person name="Jenkins J."/>
            <person name="Shu S."/>
            <person name="Leebens-Mack J."/>
            <person name="Grimwood J."/>
            <person name="Schmutz J."/>
            <person name="Soltis P."/>
            <person name="Soltis D."/>
            <person name="Chen Z.-H."/>
        </authorList>
    </citation>
    <scope>NUCLEOTIDE SEQUENCE</scope>
    <source>
        <strain evidence="9">Whitten #5841</strain>
        <tissue evidence="9">Leaf</tissue>
    </source>
</reference>
<dbReference type="EC" id="3.1.3.2" evidence="5"/>
<dbReference type="PIRSF" id="PIRSF000898">
    <property type="entry name" value="Acid_Ptase_5"/>
    <property type="match status" value="1"/>
</dbReference>
<evidence type="ECO:0000256" key="1">
    <source>
        <dbReference type="ARBA" id="ARBA00000032"/>
    </source>
</evidence>
<organism evidence="9 10">
    <name type="scientific">Ceratopteris richardii</name>
    <name type="common">Triangle waterfern</name>
    <dbReference type="NCBI Taxonomy" id="49495"/>
    <lineage>
        <taxon>Eukaryota</taxon>
        <taxon>Viridiplantae</taxon>
        <taxon>Streptophyta</taxon>
        <taxon>Embryophyta</taxon>
        <taxon>Tracheophyta</taxon>
        <taxon>Polypodiopsida</taxon>
        <taxon>Polypodiidae</taxon>
        <taxon>Polypodiales</taxon>
        <taxon>Pteridineae</taxon>
        <taxon>Pteridaceae</taxon>
        <taxon>Parkerioideae</taxon>
        <taxon>Ceratopteris</taxon>
    </lineage>
</organism>
<proteinExistence type="inferred from homology"/>
<feature type="binding site" evidence="6">
    <location>
        <position position="290"/>
    </location>
    <ligand>
        <name>Fe cation</name>
        <dbReference type="ChEBI" id="CHEBI:24875"/>
        <label>1</label>
    </ligand>
</feature>
<dbReference type="SUPFAM" id="SSF56300">
    <property type="entry name" value="Metallo-dependent phosphatases"/>
    <property type="match status" value="1"/>
</dbReference>
<dbReference type="InterPro" id="IPR051558">
    <property type="entry name" value="Metallophosphoesterase_PAP"/>
</dbReference>
<evidence type="ECO:0000313" key="9">
    <source>
        <dbReference type="EMBL" id="KAH7280539.1"/>
    </source>
</evidence>
<evidence type="ECO:0000256" key="5">
    <source>
        <dbReference type="PIRNR" id="PIRNR000898"/>
    </source>
</evidence>
<keyword evidence="6" id="KW-0479">Metal-binding</keyword>
<dbReference type="Gene3D" id="3.60.21.10">
    <property type="match status" value="1"/>
</dbReference>
<keyword evidence="4 5" id="KW-0378">Hydrolase</keyword>
<sequence>MVNDRTPLLPQVQQSGASSRISTVFNGKRILLVVCVSIGILGLWICSPRSMANTTTSSKPTIAANRENLSFLVVGDWGREGLYNQTLVAQQMGKIGGELGTQFVVSTGDNFYNSGLSNVSDPTFTYSFTDVYTASSLQTTWYAVLGNHDYKGNVLAQLSDDIVTRDWRWFCRRSFQLNFTMCNGSSAGSCNATLDMFFFDTTPFIDEYWTPEKISKFNWTGLAPREEQLQLQLDELREGLNTSSATWKIVVGHHTIRSVGNHGDYAELVEKLLPILEEFKVNAYINGHDHNLQHILRQDSTVNFFTSGGGSKSYAGLQAYTEEQGVRFARDGQGFLAVTVDSDSMSFSFYDVFGDELYSFVLGK</sequence>
<keyword evidence="7" id="KW-1133">Transmembrane helix</keyword>
<accession>A0A8T2Q9T0</accession>
<dbReference type="InterPro" id="IPR029052">
    <property type="entry name" value="Metallo-depent_PP-like"/>
</dbReference>
<evidence type="ECO:0000256" key="2">
    <source>
        <dbReference type="ARBA" id="ARBA00008723"/>
    </source>
</evidence>
<comment type="caution">
    <text evidence="9">The sequence shown here is derived from an EMBL/GenBank/DDBJ whole genome shotgun (WGS) entry which is preliminary data.</text>
</comment>
<evidence type="ECO:0000313" key="10">
    <source>
        <dbReference type="Proteomes" id="UP000825935"/>
    </source>
</evidence>
<dbReference type="PANTHER" id="PTHR10161">
    <property type="entry name" value="TARTRATE-RESISTANT ACID PHOSPHATASE TYPE 5"/>
    <property type="match status" value="1"/>
</dbReference>
<dbReference type="InterPro" id="IPR004843">
    <property type="entry name" value="Calcineurin-like_PHP"/>
</dbReference>
<dbReference type="OrthoDB" id="411211at2759"/>
<comment type="similarity">
    <text evidence="2">Belongs to the metallophosphoesterase superfamily. Purple acid phosphatase family.</text>
</comment>
<keyword evidence="7" id="KW-0472">Membrane</keyword>
<keyword evidence="10" id="KW-1185">Reference proteome</keyword>
<feature type="binding site" evidence="6">
    <location>
        <position position="147"/>
    </location>
    <ligand>
        <name>Fe cation</name>
        <dbReference type="ChEBI" id="CHEBI:24875"/>
        <label>2</label>
    </ligand>
</feature>
<dbReference type="AlphaFoldDB" id="A0A8T2Q9T0"/>
<dbReference type="EMBL" id="CM035441">
    <property type="protein sequence ID" value="KAH7280540.1"/>
    <property type="molecule type" value="Genomic_DNA"/>
</dbReference>
<feature type="binding site" evidence="6">
    <location>
        <position position="109"/>
    </location>
    <ligand>
        <name>Fe cation</name>
        <dbReference type="ChEBI" id="CHEBI:24875"/>
        <label>2</label>
    </ligand>
</feature>
<dbReference type="PANTHER" id="PTHR10161:SF14">
    <property type="entry name" value="TARTRATE-RESISTANT ACID PHOSPHATASE TYPE 5"/>
    <property type="match status" value="1"/>
</dbReference>
<dbReference type="GO" id="GO:0046872">
    <property type="term" value="F:metal ion binding"/>
    <property type="evidence" value="ECO:0007669"/>
    <property type="project" value="UniProtKB-KW"/>
</dbReference>
<gene>
    <name evidence="9" type="ORF">KP509_36G001800</name>
</gene>
<evidence type="ECO:0000259" key="8">
    <source>
        <dbReference type="Pfam" id="PF00149"/>
    </source>
</evidence>
<dbReference type="Proteomes" id="UP000825935">
    <property type="component" value="Chromosome 36"/>
</dbReference>
<evidence type="ECO:0000256" key="3">
    <source>
        <dbReference type="ARBA" id="ARBA00022729"/>
    </source>
</evidence>
<keyword evidence="3" id="KW-0732">Signal</keyword>
<name>A0A8T2Q9T0_CERRI</name>
<feature type="binding site" evidence="6">
    <location>
        <position position="109"/>
    </location>
    <ligand>
        <name>Fe cation</name>
        <dbReference type="ChEBI" id="CHEBI:24875"/>
        <label>1</label>
    </ligand>
</feature>
<protein>
    <recommendedName>
        <fullName evidence="5">Purple acid phosphatase</fullName>
        <ecNumber evidence="5">3.1.3.2</ecNumber>
    </recommendedName>
</protein>
<feature type="transmembrane region" description="Helical" evidence="7">
    <location>
        <begin position="29"/>
        <end position="45"/>
    </location>
</feature>
<evidence type="ECO:0000256" key="7">
    <source>
        <dbReference type="SAM" id="Phobius"/>
    </source>
</evidence>
<dbReference type="CDD" id="cd07378">
    <property type="entry name" value="MPP_ACP5"/>
    <property type="match status" value="1"/>
</dbReference>
<evidence type="ECO:0000256" key="4">
    <source>
        <dbReference type="ARBA" id="ARBA00022801"/>
    </source>
</evidence>